<reference evidence="1" key="2">
    <citation type="journal article" date="2020" name="Nat. Commun.">
        <title>Large-scale genome sequencing of mycorrhizal fungi provides insights into the early evolution of symbiotic traits.</title>
        <authorList>
            <person name="Miyauchi S."/>
            <person name="Kiss E."/>
            <person name="Kuo A."/>
            <person name="Drula E."/>
            <person name="Kohler A."/>
            <person name="Sanchez-Garcia M."/>
            <person name="Morin E."/>
            <person name="Andreopoulos B."/>
            <person name="Barry K.W."/>
            <person name="Bonito G."/>
            <person name="Buee M."/>
            <person name="Carver A."/>
            <person name="Chen C."/>
            <person name="Cichocki N."/>
            <person name="Clum A."/>
            <person name="Culley D."/>
            <person name="Crous P.W."/>
            <person name="Fauchery L."/>
            <person name="Girlanda M."/>
            <person name="Hayes R.D."/>
            <person name="Keri Z."/>
            <person name="LaButti K."/>
            <person name="Lipzen A."/>
            <person name="Lombard V."/>
            <person name="Magnuson J."/>
            <person name="Maillard F."/>
            <person name="Murat C."/>
            <person name="Nolan M."/>
            <person name="Ohm R.A."/>
            <person name="Pangilinan J."/>
            <person name="Pereira M.F."/>
            <person name="Perotto S."/>
            <person name="Peter M."/>
            <person name="Pfister S."/>
            <person name="Riley R."/>
            <person name="Sitrit Y."/>
            <person name="Stielow J.B."/>
            <person name="Szollosi G."/>
            <person name="Zifcakova L."/>
            <person name="Stursova M."/>
            <person name="Spatafora J.W."/>
            <person name="Tedersoo L."/>
            <person name="Vaario L.M."/>
            <person name="Yamada A."/>
            <person name="Yan M."/>
            <person name="Wang P."/>
            <person name="Xu J."/>
            <person name="Bruns T."/>
            <person name="Baldrian P."/>
            <person name="Vilgalys R."/>
            <person name="Dunand C."/>
            <person name="Henrissat B."/>
            <person name="Grigoriev I.V."/>
            <person name="Hibbett D."/>
            <person name="Nagy L.G."/>
            <person name="Martin F.M."/>
        </authorList>
    </citation>
    <scope>NUCLEOTIDE SEQUENCE</scope>
    <source>
        <strain evidence="1">P2</strain>
    </source>
</reference>
<accession>A0ACB6ZKC9</accession>
<sequence>MAIPAHWSQDPLFPETFSNPKFAPHFTIARPPRNLIGKAGYYCFDLSCPITADTYTSVLASATVTLTAAKELLSGESVFALSRPPGHHAGTSVSGGYCYFNNVAIVARYLQREPGGLTHSKIAILDIDYHHGNGTQEIFYSDPSVVYVSLHAELDYPYFTGSREERGDGPGEGFNHNFPLPPGTGDYAYCGELRKGARVIDEFNPAYLIVRYEHDVISMMPITMTNASKPGSRHVRE</sequence>
<organism evidence="1 2">
    <name type="scientific">Thelephora ganbajun</name>
    <name type="common">Ganba fungus</name>
    <dbReference type="NCBI Taxonomy" id="370292"/>
    <lineage>
        <taxon>Eukaryota</taxon>
        <taxon>Fungi</taxon>
        <taxon>Dikarya</taxon>
        <taxon>Basidiomycota</taxon>
        <taxon>Agaricomycotina</taxon>
        <taxon>Agaricomycetes</taxon>
        <taxon>Thelephorales</taxon>
        <taxon>Thelephoraceae</taxon>
        <taxon>Thelephora</taxon>
    </lineage>
</organism>
<reference evidence="1" key="1">
    <citation type="submission" date="2019-10" db="EMBL/GenBank/DDBJ databases">
        <authorList>
            <consortium name="DOE Joint Genome Institute"/>
            <person name="Kuo A."/>
            <person name="Miyauchi S."/>
            <person name="Kiss E."/>
            <person name="Drula E."/>
            <person name="Kohler A."/>
            <person name="Sanchez-Garcia M."/>
            <person name="Andreopoulos B."/>
            <person name="Barry K.W."/>
            <person name="Bonito G."/>
            <person name="Buee M."/>
            <person name="Carver A."/>
            <person name="Chen C."/>
            <person name="Cichocki N."/>
            <person name="Clum A."/>
            <person name="Culley D."/>
            <person name="Crous P.W."/>
            <person name="Fauchery L."/>
            <person name="Girlanda M."/>
            <person name="Hayes R."/>
            <person name="Keri Z."/>
            <person name="Labutti K."/>
            <person name="Lipzen A."/>
            <person name="Lombard V."/>
            <person name="Magnuson J."/>
            <person name="Maillard F."/>
            <person name="Morin E."/>
            <person name="Murat C."/>
            <person name="Nolan M."/>
            <person name="Ohm R."/>
            <person name="Pangilinan J."/>
            <person name="Pereira M."/>
            <person name="Perotto S."/>
            <person name="Peter M."/>
            <person name="Riley R."/>
            <person name="Sitrit Y."/>
            <person name="Stielow B."/>
            <person name="Szollosi G."/>
            <person name="Zifcakova L."/>
            <person name="Stursova M."/>
            <person name="Spatafora J.W."/>
            <person name="Tedersoo L."/>
            <person name="Vaario L.-M."/>
            <person name="Yamada A."/>
            <person name="Yan M."/>
            <person name="Wang P."/>
            <person name="Xu J."/>
            <person name="Bruns T."/>
            <person name="Baldrian P."/>
            <person name="Vilgalys R."/>
            <person name="Henrissat B."/>
            <person name="Grigoriev I.V."/>
            <person name="Hibbett D."/>
            <person name="Nagy L.G."/>
            <person name="Martin F.M."/>
        </authorList>
    </citation>
    <scope>NUCLEOTIDE SEQUENCE</scope>
    <source>
        <strain evidence="1">P2</strain>
    </source>
</reference>
<name>A0ACB6ZKC9_THEGA</name>
<evidence type="ECO:0000313" key="1">
    <source>
        <dbReference type="EMBL" id="KAF9650029.1"/>
    </source>
</evidence>
<comment type="caution">
    <text evidence="1">The sequence shown here is derived from an EMBL/GenBank/DDBJ whole genome shotgun (WGS) entry which is preliminary data.</text>
</comment>
<gene>
    <name evidence="1" type="ORF">BDM02DRAFT_3112606</name>
</gene>
<dbReference type="EMBL" id="MU117989">
    <property type="protein sequence ID" value="KAF9650029.1"/>
    <property type="molecule type" value="Genomic_DNA"/>
</dbReference>
<evidence type="ECO:0000313" key="2">
    <source>
        <dbReference type="Proteomes" id="UP000886501"/>
    </source>
</evidence>
<protein>
    <submittedName>
        <fullName evidence="1">Arginase/deacetylase</fullName>
    </submittedName>
</protein>
<dbReference type="Proteomes" id="UP000886501">
    <property type="component" value="Unassembled WGS sequence"/>
</dbReference>
<proteinExistence type="predicted"/>
<keyword evidence="2" id="KW-1185">Reference proteome</keyword>